<proteinExistence type="predicted"/>
<reference evidence="1" key="1">
    <citation type="submission" date="2016-02" db="EMBL/GenBank/DDBJ databases">
        <title>WGS assembly of Manihot esculenta.</title>
        <authorList>
            <person name="Bredeson J.V."/>
            <person name="Prochnik S.E."/>
            <person name="Lyons J.B."/>
            <person name="Schmutz J."/>
            <person name="Grimwood J."/>
            <person name="Vrebalov J."/>
            <person name="Bart R.S."/>
            <person name="Amuge T."/>
            <person name="Ferguson M.E."/>
            <person name="Green R."/>
            <person name="Putnam N."/>
            <person name="Stites J."/>
            <person name="Rounsley S."/>
            <person name="Rokhsar D.S."/>
        </authorList>
    </citation>
    <scope>NUCLEOTIDE SEQUENCE [LARGE SCALE GENOMIC DNA]</scope>
    <source>
        <tissue evidence="1">Leaf</tissue>
    </source>
</reference>
<gene>
    <name evidence="1" type="ORF">MANES_07G071200</name>
</gene>
<sequence>MEFRCLNEPGITLNAIKAKKLFHFDSRWVENLETQQIINDAWNEPVHGSHLSQAFRKLKKCRHSLEQKARIQWLKYGDRNIGYFHAKVIQRRKRNHIMGLKDNQGRWKTSLEDLKNIVCQHF</sequence>
<name>A0A2C9VJC0_MANES</name>
<dbReference type="EMBL" id="CM004393">
    <property type="protein sequence ID" value="OAY45557.1"/>
    <property type="molecule type" value="Genomic_DNA"/>
</dbReference>
<organism evidence="1">
    <name type="scientific">Manihot esculenta</name>
    <name type="common">Cassava</name>
    <name type="synonym">Jatropha manihot</name>
    <dbReference type="NCBI Taxonomy" id="3983"/>
    <lineage>
        <taxon>Eukaryota</taxon>
        <taxon>Viridiplantae</taxon>
        <taxon>Streptophyta</taxon>
        <taxon>Embryophyta</taxon>
        <taxon>Tracheophyta</taxon>
        <taxon>Spermatophyta</taxon>
        <taxon>Magnoliopsida</taxon>
        <taxon>eudicotyledons</taxon>
        <taxon>Gunneridae</taxon>
        <taxon>Pentapetalae</taxon>
        <taxon>rosids</taxon>
        <taxon>fabids</taxon>
        <taxon>Malpighiales</taxon>
        <taxon>Euphorbiaceae</taxon>
        <taxon>Crotonoideae</taxon>
        <taxon>Manihoteae</taxon>
        <taxon>Manihot</taxon>
    </lineage>
</organism>
<accession>A0A2C9VJC0</accession>
<protein>
    <submittedName>
        <fullName evidence="1">Uncharacterized protein</fullName>
    </submittedName>
</protein>
<dbReference type="AlphaFoldDB" id="A0A2C9VJC0"/>
<evidence type="ECO:0000313" key="1">
    <source>
        <dbReference type="EMBL" id="OAY45557.1"/>
    </source>
</evidence>